<evidence type="ECO:0000313" key="3">
    <source>
        <dbReference type="Proteomes" id="UP000886786"/>
    </source>
</evidence>
<keyword evidence="1" id="KW-0812">Transmembrane</keyword>
<keyword evidence="1" id="KW-0472">Membrane</keyword>
<reference evidence="2" key="1">
    <citation type="submission" date="2020-10" db="EMBL/GenBank/DDBJ databases">
        <authorList>
            <person name="Gilroy R."/>
        </authorList>
    </citation>
    <scope>NUCLEOTIDE SEQUENCE</scope>
    <source>
        <strain evidence="2">CHK147-3167</strain>
    </source>
</reference>
<gene>
    <name evidence="2" type="ORF">IAB27_02390</name>
</gene>
<dbReference type="Proteomes" id="UP000886786">
    <property type="component" value="Unassembled WGS sequence"/>
</dbReference>
<dbReference type="AlphaFoldDB" id="A0A9D0ZS28"/>
<dbReference type="InterPro" id="IPR010406">
    <property type="entry name" value="DUF1003"/>
</dbReference>
<keyword evidence="1" id="KW-1133">Transmembrane helix</keyword>
<sequence>MSKRDKKEIVQMILHQNLEKKDKEEIIDMLADSPIAIDVDKEEEKNLTFSEKLADKISEIAGSWGFIVIFSLFLILWIILNTIYKHLDPYPFILLNLILSCLTALQAPIIMMSQNRASKKDSLRNQNDYQVDLKSELILEDLHNKIELILKNQQKLADIIDKIIEETNKEKP</sequence>
<reference evidence="2" key="2">
    <citation type="journal article" date="2021" name="PeerJ">
        <title>Extensive microbial diversity within the chicken gut microbiome revealed by metagenomics and culture.</title>
        <authorList>
            <person name="Gilroy R."/>
            <person name="Ravi A."/>
            <person name="Getino M."/>
            <person name="Pursley I."/>
            <person name="Horton D.L."/>
            <person name="Alikhan N.F."/>
            <person name="Baker D."/>
            <person name="Gharbi K."/>
            <person name="Hall N."/>
            <person name="Watson M."/>
            <person name="Adriaenssens E.M."/>
            <person name="Foster-Nyarko E."/>
            <person name="Jarju S."/>
            <person name="Secka A."/>
            <person name="Antonio M."/>
            <person name="Oren A."/>
            <person name="Chaudhuri R.R."/>
            <person name="La Ragione R."/>
            <person name="Hildebrand F."/>
            <person name="Pallen M.J."/>
        </authorList>
    </citation>
    <scope>NUCLEOTIDE SEQUENCE</scope>
    <source>
        <strain evidence="2">CHK147-3167</strain>
    </source>
</reference>
<feature type="transmembrane region" description="Helical" evidence="1">
    <location>
        <begin position="60"/>
        <end position="80"/>
    </location>
</feature>
<organism evidence="2 3">
    <name type="scientific">Candidatus Coprosoma intestinipullorum</name>
    <dbReference type="NCBI Taxonomy" id="2840752"/>
    <lineage>
        <taxon>Bacteria</taxon>
        <taxon>Bacillati</taxon>
        <taxon>Bacillota</taxon>
        <taxon>Bacillota incertae sedis</taxon>
        <taxon>Candidatus Coprosoma</taxon>
    </lineage>
</organism>
<dbReference type="PANTHER" id="PTHR41386">
    <property type="entry name" value="INTEGRAL MEMBRANE PROTEIN-RELATED"/>
    <property type="match status" value="1"/>
</dbReference>
<evidence type="ECO:0000313" key="2">
    <source>
        <dbReference type="EMBL" id="HIQ90462.1"/>
    </source>
</evidence>
<feature type="transmembrane region" description="Helical" evidence="1">
    <location>
        <begin position="92"/>
        <end position="111"/>
    </location>
</feature>
<dbReference type="Pfam" id="PF06210">
    <property type="entry name" value="DUF1003"/>
    <property type="match status" value="1"/>
</dbReference>
<comment type="caution">
    <text evidence="2">The sequence shown here is derived from an EMBL/GenBank/DDBJ whole genome shotgun (WGS) entry which is preliminary data.</text>
</comment>
<evidence type="ECO:0000256" key="1">
    <source>
        <dbReference type="SAM" id="Phobius"/>
    </source>
</evidence>
<protein>
    <submittedName>
        <fullName evidence="2">DUF1003 domain-containing protein</fullName>
    </submittedName>
</protein>
<accession>A0A9D0ZS28</accession>
<dbReference type="EMBL" id="DVFV01000042">
    <property type="protein sequence ID" value="HIQ90462.1"/>
    <property type="molecule type" value="Genomic_DNA"/>
</dbReference>
<proteinExistence type="predicted"/>
<dbReference type="PANTHER" id="PTHR41386:SF1">
    <property type="entry name" value="MEMBRANE PROTEIN"/>
    <property type="match status" value="1"/>
</dbReference>
<name>A0A9D0ZS28_9FIRM</name>